<comment type="subcellular location">
    <subcellularLocation>
        <location evidence="1">Cell outer membrane</location>
    </subcellularLocation>
</comment>
<keyword evidence="8" id="KW-0732">Signal</keyword>
<dbReference type="GO" id="GO:1990281">
    <property type="term" value="C:efflux pump complex"/>
    <property type="evidence" value="ECO:0007669"/>
    <property type="project" value="TreeGrafter"/>
</dbReference>
<dbReference type="Proteomes" id="UP000302163">
    <property type="component" value="Chromosome"/>
</dbReference>
<dbReference type="EMBL" id="CP040428">
    <property type="protein sequence ID" value="QCT18326.1"/>
    <property type="molecule type" value="Genomic_DNA"/>
</dbReference>
<sequence length="444" mass="48550">MGRFIVTRMVVLVLVISLPGFAAPLPQWASGPGVARVSSVTLKESILFAFDRDPSVGEQAAQLGIGQAQIDEARSAWFPQVSLSGSAGHSESTDSSGSLNSSAVWGLTLTQLIYDFGKTNNAIDQRKNQRESYRYQLMSTLTSVAEETALAYAEVKRYDELNAAAEQHINALQDVLRMVSLRADAGLSSRSDALLAETRIAGMRSTQQQYRAALRSARARLGVLTGMEASQYSAMPTALAHDQTPLDNIQYSRIPSVLAAESLEVSSRYGISRAKSDRWPTVSLKGGRTRYQTDNRNYWDDQVQISVDAPLYQGGAVSARVRQAQGERQKALSKVNQAKFDVLQKASVALAEWQGAQGREQAGRQQLENALRTRQLYKSEYKLSHRSLSDLLSVEQDIWQASSSRITADYDGWAAAINYAAALDTLLPLAGIQKNTANQLPDLG</sequence>
<dbReference type="SUPFAM" id="SSF56954">
    <property type="entry name" value="Outer membrane efflux proteins (OEP)"/>
    <property type="match status" value="1"/>
</dbReference>
<organism evidence="9 10">
    <name type="scientific">Jejubacter calystegiae</name>
    <dbReference type="NCBI Taxonomy" id="2579935"/>
    <lineage>
        <taxon>Bacteria</taxon>
        <taxon>Pseudomonadati</taxon>
        <taxon>Pseudomonadota</taxon>
        <taxon>Gammaproteobacteria</taxon>
        <taxon>Enterobacterales</taxon>
        <taxon>Enterobacteriaceae</taxon>
        <taxon>Jejubacter</taxon>
    </lineage>
</organism>
<feature type="chain" id="PRO_5020712789" evidence="8">
    <location>
        <begin position="23"/>
        <end position="444"/>
    </location>
</feature>
<keyword evidence="5" id="KW-0812">Transmembrane</keyword>
<proteinExistence type="inferred from homology"/>
<accession>A0A4P8YF07</accession>
<dbReference type="InterPro" id="IPR010130">
    <property type="entry name" value="T1SS_OMP_TolC"/>
</dbReference>
<dbReference type="PANTHER" id="PTHR30026:SF22">
    <property type="entry name" value="OUTER MEMBRANE EFFLUX PROTEIN"/>
    <property type="match status" value="1"/>
</dbReference>
<keyword evidence="10" id="KW-1185">Reference proteome</keyword>
<keyword evidence="7" id="KW-0998">Cell outer membrane</keyword>
<evidence type="ECO:0000256" key="4">
    <source>
        <dbReference type="ARBA" id="ARBA00022452"/>
    </source>
</evidence>
<dbReference type="AlphaFoldDB" id="A0A4P8YF07"/>
<dbReference type="KEGG" id="izh:FEM41_01040"/>
<evidence type="ECO:0000313" key="10">
    <source>
        <dbReference type="Proteomes" id="UP000302163"/>
    </source>
</evidence>
<keyword evidence="4" id="KW-1134">Transmembrane beta strand</keyword>
<evidence type="ECO:0000256" key="8">
    <source>
        <dbReference type="SAM" id="SignalP"/>
    </source>
</evidence>
<evidence type="ECO:0000313" key="9">
    <source>
        <dbReference type="EMBL" id="QCT18326.1"/>
    </source>
</evidence>
<dbReference type="NCBIfam" id="TIGR01844">
    <property type="entry name" value="type_I_sec_TolC"/>
    <property type="match status" value="1"/>
</dbReference>
<dbReference type="InterPro" id="IPR051906">
    <property type="entry name" value="TolC-like"/>
</dbReference>
<dbReference type="GO" id="GO:0015288">
    <property type="term" value="F:porin activity"/>
    <property type="evidence" value="ECO:0007669"/>
    <property type="project" value="TreeGrafter"/>
</dbReference>
<evidence type="ECO:0000256" key="1">
    <source>
        <dbReference type="ARBA" id="ARBA00004442"/>
    </source>
</evidence>
<keyword evidence="3" id="KW-0813">Transport</keyword>
<feature type="signal peptide" evidence="8">
    <location>
        <begin position="1"/>
        <end position="22"/>
    </location>
</feature>
<evidence type="ECO:0000256" key="6">
    <source>
        <dbReference type="ARBA" id="ARBA00023136"/>
    </source>
</evidence>
<dbReference type="Gene3D" id="1.20.1600.10">
    <property type="entry name" value="Outer membrane efflux proteins (OEP)"/>
    <property type="match status" value="1"/>
</dbReference>
<dbReference type="Pfam" id="PF02321">
    <property type="entry name" value="OEP"/>
    <property type="match status" value="2"/>
</dbReference>
<dbReference type="GO" id="GO:0009279">
    <property type="term" value="C:cell outer membrane"/>
    <property type="evidence" value="ECO:0007669"/>
    <property type="project" value="UniProtKB-SubCell"/>
</dbReference>
<dbReference type="PANTHER" id="PTHR30026">
    <property type="entry name" value="OUTER MEMBRANE PROTEIN TOLC"/>
    <property type="match status" value="1"/>
</dbReference>
<dbReference type="OrthoDB" id="314748at2"/>
<gene>
    <name evidence="9" type="ORF">FEM41_01040</name>
</gene>
<comment type="similarity">
    <text evidence="2">Belongs to the outer membrane factor (OMF) (TC 1.B.17) family.</text>
</comment>
<keyword evidence="6" id="KW-0472">Membrane</keyword>
<evidence type="ECO:0000256" key="7">
    <source>
        <dbReference type="ARBA" id="ARBA00023237"/>
    </source>
</evidence>
<protein>
    <submittedName>
        <fullName evidence="9">TolC family outer membrane protein</fullName>
    </submittedName>
</protein>
<dbReference type="InterPro" id="IPR003423">
    <property type="entry name" value="OMP_efflux"/>
</dbReference>
<evidence type="ECO:0000256" key="5">
    <source>
        <dbReference type="ARBA" id="ARBA00022692"/>
    </source>
</evidence>
<dbReference type="GO" id="GO:0015562">
    <property type="term" value="F:efflux transmembrane transporter activity"/>
    <property type="evidence" value="ECO:0007669"/>
    <property type="project" value="InterPro"/>
</dbReference>
<name>A0A4P8YF07_9ENTR</name>
<evidence type="ECO:0000256" key="2">
    <source>
        <dbReference type="ARBA" id="ARBA00007613"/>
    </source>
</evidence>
<reference evidence="9 10" key="1">
    <citation type="submission" date="2019-05" db="EMBL/GenBank/DDBJ databases">
        <title>Complete genome sequence of Izhakiella calystegiae KSNA2, an endophyte isolated from beach morning glory (Calystegia soldanella).</title>
        <authorList>
            <person name="Jiang L."/>
            <person name="Jeong J.C."/>
            <person name="Kim C.Y."/>
            <person name="Kim D.H."/>
            <person name="Kim S.W."/>
            <person name="Lee j."/>
        </authorList>
    </citation>
    <scope>NUCLEOTIDE SEQUENCE [LARGE SCALE GENOMIC DNA]</scope>
    <source>
        <strain evidence="9 10">KSNA2</strain>
    </source>
</reference>
<evidence type="ECO:0000256" key="3">
    <source>
        <dbReference type="ARBA" id="ARBA00022448"/>
    </source>
</evidence>